<protein>
    <submittedName>
        <fullName evidence="1">Uncharacterized protein</fullName>
    </submittedName>
</protein>
<evidence type="ECO:0000313" key="1">
    <source>
        <dbReference type="EMBL" id="MPC81159.1"/>
    </source>
</evidence>
<accession>A0A5B7IH55</accession>
<sequence length="15" mass="1892">MPNRAKREQTTKIYR</sequence>
<dbReference type="Proteomes" id="UP000324222">
    <property type="component" value="Unassembled WGS sequence"/>
</dbReference>
<gene>
    <name evidence="1" type="ORF">E2C01_075764</name>
</gene>
<reference evidence="1 2" key="1">
    <citation type="submission" date="2019-05" db="EMBL/GenBank/DDBJ databases">
        <title>Another draft genome of Portunus trituberculatus and its Hox gene families provides insights of decapod evolution.</title>
        <authorList>
            <person name="Jeong J.-H."/>
            <person name="Song I."/>
            <person name="Kim S."/>
            <person name="Choi T."/>
            <person name="Kim D."/>
            <person name="Ryu S."/>
            <person name="Kim W."/>
        </authorList>
    </citation>
    <scope>NUCLEOTIDE SEQUENCE [LARGE SCALE GENOMIC DNA]</scope>
    <source>
        <tissue evidence="1">Muscle</tissue>
    </source>
</reference>
<keyword evidence="2" id="KW-1185">Reference proteome</keyword>
<name>A0A5B7IH55_PORTR</name>
<proteinExistence type="predicted"/>
<comment type="caution">
    <text evidence="1">The sequence shown here is derived from an EMBL/GenBank/DDBJ whole genome shotgun (WGS) entry which is preliminary data.</text>
</comment>
<organism evidence="1 2">
    <name type="scientific">Portunus trituberculatus</name>
    <name type="common">Swimming crab</name>
    <name type="synonym">Neptunus trituberculatus</name>
    <dbReference type="NCBI Taxonomy" id="210409"/>
    <lineage>
        <taxon>Eukaryota</taxon>
        <taxon>Metazoa</taxon>
        <taxon>Ecdysozoa</taxon>
        <taxon>Arthropoda</taxon>
        <taxon>Crustacea</taxon>
        <taxon>Multicrustacea</taxon>
        <taxon>Malacostraca</taxon>
        <taxon>Eumalacostraca</taxon>
        <taxon>Eucarida</taxon>
        <taxon>Decapoda</taxon>
        <taxon>Pleocyemata</taxon>
        <taxon>Brachyura</taxon>
        <taxon>Eubrachyura</taxon>
        <taxon>Portunoidea</taxon>
        <taxon>Portunidae</taxon>
        <taxon>Portuninae</taxon>
        <taxon>Portunus</taxon>
    </lineage>
</organism>
<dbReference type="EMBL" id="VSRR010056127">
    <property type="protein sequence ID" value="MPC81159.1"/>
    <property type="molecule type" value="Genomic_DNA"/>
</dbReference>
<evidence type="ECO:0000313" key="2">
    <source>
        <dbReference type="Proteomes" id="UP000324222"/>
    </source>
</evidence>